<dbReference type="SUPFAM" id="SSF159501">
    <property type="entry name" value="EreA/ChaN-like"/>
    <property type="match status" value="1"/>
</dbReference>
<dbReference type="Pfam" id="PF04187">
    <property type="entry name" value="Cofac_haem_bdg"/>
    <property type="match status" value="1"/>
</dbReference>
<accession>A0A7W9SQY2</accession>
<keyword evidence="3" id="KW-1185">Reference proteome</keyword>
<proteinExistence type="predicted"/>
<evidence type="ECO:0000259" key="1">
    <source>
        <dbReference type="Pfam" id="PF04187"/>
    </source>
</evidence>
<name>A0A7W9SQY2_ARMRO</name>
<dbReference type="Gene3D" id="3.40.50.11550">
    <property type="match status" value="1"/>
</dbReference>
<dbReference type="CDD" id="cd14727">
    <property type="entry name" value="ChanN-like"/>
    <property type="match status" value="1"/>
</dbReference>
<gene>
    <name evidence="2" type="ORF">HNQ39_002982</name>
</gene>
<reference evidence="2 3" key="1">
    <citation type="submission" date="2020-08" db="EMBL/GenBank/DDBJ databases">
        <title>Genomic Encyclopedia of Type Strains, Phase IV (KMG-IV): sequencing the most valuable type-strain genomes for metagenomic binning, comparative biology and taxonomic classification.</title>
        <authorList>
            <person name="Goeker M."/>
        </authorList>
    </citation>
    <scope>NUCLEOTIDE SEQUENCE [LARGE SCALE GENOMIC DNA]</scope>
    <source>
        <strain evidence="2 3">DSM 23562</strain>
    </source>
</reference>
<evidence type="ECO:0000313" key="3">
    <source>
        <dbReference type="Proteomes" id="UP000520814"/>
    </source>
</evidence>
<evidence type="ECO:0000313" key="2">
    <source>
        <dbReference type="EMBL" id="MBB6051191.1"/>
    </source>
</evidence>
<protein>
    <submittedName>
        <fullName evidence="2">Putative iron-regulated protein</fullName>
    </submittedName>
</protein>
<organism evidence="2 3">
    <name type="scientific">Armatimonas rosea</name>
    <dbReference type="NCBI Taxonomy" id="685828"/>
    <lineage>
        <taxon>Bacteria</taxon>
        <taxon>Bacillati</taxon>
        <taxon>Armatimonadota</taxon>
        <taxon>Armatimonadia</taxon>
        <taxon>Armatimonadales</taxon>
        <taxon>Armatimonadaceae</taxon>
        <taxon>Armatimonas</taxon>
    </lineage>
</organism>
<dbReference type="RefSeq" id="WP_184197531.1">
    <property type="nucleotide sequence ID" value="NZ_JACHGW010000002.1"/>
</dbReference>
<sequence>MMRDETESWRVVEAATGRGLRWRDLAGRLAQANAVFVGEQHDDPETHKLEARLFAELHRKVGPRLALAMEMIERDGQAGLEDYLAGRLDEAAFTKAVTLWKTYPTDYRAMVEYAKANKLAVYGSNAPNKFVRIVGQKGLAGLESLSPADRGLVAAAVTAPMGDSYQKKFFATMTGMGASHGPGMDDAMLRRIYEAQCLRDDTMAETIVKALDKGHVVYHVNGSFHSDGGMGTAARTLFKRPLGTRLALVKAVPVPDVRKADPSELKTEADWLVFVPAPPGKK</sequence>
<dbReference type="AlphaFoldDB" id="A0A7W9SQY2"/>
<dbReference type="EMBL" id="JACHGW010000002">
    <property type="protein sequence ID" value="MBB6051191.1"/>
    <property type="molecule type" value="Genomic_DNA"/>
</dbReference>
<dbReference type="InterPro" id="IPR007314">
    <property type="entry name" value="Cofac_haem-bd_dom"/>
</dbReference>
<dbReference type="Proteomes" id="UP000520814">
    <property type="component" value="Unassembled WGS sequence"/>
</dbReference>
<comment type="caution">
    <text evidence="2">The sequence shown here is derived from an EMBL/GenBank/DDBJ whole genome shotgun (WGS) entry which is preliminary data.</text>
</comment>
<feature type="domain" description="Haem-binding uptake Tiki superfamily ChaN" evidence="1">
    <location>
        <begin position="26"/>
        <end position="235"/>
    </location>
</feature>